<dbReference type="EMBL" id="AP027729">
    <property type="protein sequence ID" value="BDZ43617.1"/>
    <property type="molecule type" value="Genomic_DNA"/>
</dbReference>
<protein>
    <submittedName>
        <fullName evidence="2">Uncharacterized protein</fullName>
    </submittedName>
</protein>
<reference evidence="3" key="1">
    <citation type="journal article" date="2019" name="Int. J. Syst. Evol. Microbiol.">
        <title>The Global Catalogue of Microorganisms (GCM) 10K type strain sequencing project: providing services to taxonomists for standard genome sequencing and annotation.</title>
        <authorList>
            <consortium name="The Broad Institute Genomics Platform"/>
            <consortium name="The Broad Institute Genome Sequencing Center for Infectious Disease"/>
            <person name="Wu L."/>
            <person name="Ma J."/>
        </authorList>
    </citation>
    <scope>NUCLEOTIDE SEQUENCE [LARGE SCALE GENOMIC DNA]</scope>
    <source>
        <strain evidence="3">NBRC 108565</strain>
    </source>
</reference>
<organism evidence="2 3">
    <name type="scientific">Paraoerskovia sediminicola</name>
    <dbReference type="NCBI Taxonomy" id="1138587"/>
    <lineage>
        <taxon>Bacteria</taxon>
        <taxon>Bacillati</taxon>
        <taxon>Actinomycetota</taxon>
        <taxon>Actinomycetes</taxon>
        <taxon>Micrococcales</taxon>
        <taxon>Cellulomonadaceae</taxon>
        <taxon>Paraoerskovia</taxon>
    </lineage>
</organism>
<name>A0ABM8G644_9CELL</name>
<evidence type="ECO:0000313" key="3">
    <source>
        <dbReference type="Proteomes" id="UP001321475"/>
    </source>
</evidence>
<accession>A0ABM8G644</accession>
<feature type="region of interest" description="Disordered" evidence="1">
    <location>
        <begin position="160"/>
        <end position="318"/>
    </location>
</feature>
<sequence length="337" mass="36420">MLNLVIALVNTSGTMTKQLVRTKVKGYDEATSDEAFERMFERDKVTLRGLGIPVVTVNDDGHADDIAYRVDLAAYSLGELDLTPAELGVLSLAAQFWQDKNVRTDISRALIKIRSAGIEDAANDVVAGLAPRVRAVGGSYEPILDAIAARSAVTFTYRTASTGRSGSGRSSPGGSPHAAGAGTCSGTTATAAPHAPTGSTGWSVPSARWAHPERSRSRNRWTSTRCSGSPAPRGPSARRGWRCAPSERARCGRGERRRHGRRPRPARPALHVRLAPGRRGRGLRRRGRRARAGRRPRSRAGAVADRSRSGRQPWLSARTTGWSGCWASWPTSSRWVR</sequence>
<feature type="compositionally biased region" description="Basic residues" evidence="1">
    <location>
        <begin position="276"/>
        <end position="298"/>
    </location>
</feature>
<dbReference type="Proteomes" id="UP001321475">
    <property type="component" value="Chromosome"/>
</dbReference>
<evidence type="ECO:0000313" key="2">
    <source>
        <dbReference type="EMBL" id="BDZ43617.1"/>
    </source>
</evidence>
<keyword evidence="3" id="KW-1185">Reference proteome</keyword>
<evidence type="ECO:0000256" key="1">
    <source>
        <dbReference type="SAM" id="MobiDB-lite"/>
    </source>
</evidence>
<feature type="compositionally biased region" description="Basic residues" evidence="1">
    <location>
        <begin position="255"/>
        <end position="265"/>
    </location>
</feature>
<gene>
    <name evidence="2" type="ORF">GCM10025865_29160</name>
</gene>
<feature type="compositionally biased region" description="Low complexity" evidence="1">
    <location>
        <begin position="160"/>
        <end position="201"/>
    </location>
</feature>
<feature type="compositionally biased region" description="Basic and acidic residues" evidence="1">
    <location>
        <begin position="245"/>
        <end position="254"/>
    </location>
</feature>
<proteinExistence type="predicted"/>